<comment type="caution">
    <text evidence="6">The sequence shown here is derived from an EMBL/GenBank/DDBJ whole genome shotgun (WGS) entry which is preliminary data.</text>
</comment>
<dbReference type="RefSeq" id="WP_379593079.1">
    <property type="nucleotide sequence ID" value="NZ_JBHTKK010000018.1"/>
</dbReference>
<proteinExistence type="predicted"/>
<evidence type="ECO:0000256" key="2">
    <source>
        <dbReference type="ARBA" id="ARBA00022630"/>
    </source>
</evidence>
<dbReference type="Pfam" id="PF00890">
    <property type="entry name" value="FAD_binding_2"/>
    <property type="match status" value="1"/>
</dbReference>
<dbReference type="InterPro" id="IPR027477">
    <property type="entry name" value="Succ_DH/fumarate_Rdtase_cat_sf"/>
</dbReference>
<dbReference type="SUPFAM" id="SSF56425">
    <property type="entry name" value="Succinate dehydrogenase/fumarate reductase flavoprotein, catalytic domain"/>
    <property type="match status" value="1"/>
</dbReference>
<evidence type="ECO:0000259" key="5">
    <source>
        <dbReference type="Pfam" id="PF00890"/>
    </source>
</evidence>
<dbReference type="InterPro" id="IPR003953">
    <property type="entry name" value="FAD-dep_OxRdtase_2_FAD-bd"/>
</dbReference>
<dbReference type="InterPro" id="IPR036188">
    <property type="entry name" value="FAD/NAD-bd_sf"/>
</dbReference>
<dbReference type="SUPFAM" id="SSF51905">
    <property type="entry name" value="FAD/NAD(P)-binding domain"/>
    <property type="match status" value="1"/>
</dbReference>
<accession>A0ABW3NKS6</accession>
<protein>
    <submittedName>
        <fullName evidence="6">FAD-dependent tricarballylate dehydrogenase TcuA</fullName>
    </submittedName>
</protein>
<dbReference type="EMBL" id="JBHTKK010000018">
    <property type="protein sequence ID" value="MFD1067115.1"/>
    <property type="molecule type" value="Genomic_DNA"/>
</dbReference>
<feature type="domain" description="FAD-dependent oxidoreductase 2 FAD-binding" evidence="5">
    <location>
        <begin position="10"/>
        <end position="474"/>
    </location>
</feature>
<dbReference type="PANTHER" id="PTHR43400">
    <property type="entry name" value="FUMARATE REDUCTASE"/>
    <property type="match status" value="1"/>
</dbReference>
<gene>
    <name evidence="6" type="primary">tcuA</name>
    <name evidence="6" type="ORF">ACFQ19_13925</name>
</gene>
<name>A0ABW3NKS6_9BACI</name>
<keyword evidence="7" id="KW-1185">Reference proteome</keyword>
<comment type="cofactor">
    <cofactor evidence="1">
        <name>FAD</name>
        <dbReference type="ChEBI" id="CHEBI:57692"/>
    </cofactor>
</comment>
<evidence type="ECO:0000313" key="6">
    <source>
        <dbReference type="EMBL" id="MFD1067115.1"/>
    </source>
</evidence>
<dbReference type="Gene3D" id="3.50.50.60">
    <property type="entry name" value="FAD/NAD(P)-binding domain"/>
    <property type="match status" value="1"/>
</dbReference>
<dbReference type="Proteomes" id="UP001597041">
    <property type="component" value="Unassembled WGS sequence"/>
</dbReference>
<reference evidence="7" key="1">
    <citation type="journal article" date="2019" name="Int. J. Syst. Evol. Microbiol.">
        <title>The Global Catalogue of Microorganisms (GCM) 10K type strain sequencing project: providing services to taxonomists for standard genome sequencing and annotation.</title>
        <authorList>
            <consortium name="The Broad Institute Genomics Platform"/>
            <consortium name="The Broad Institute Genome Sequencing Center for Infectious Disease"/>
            <person name="Wu L."/>
            <person name="Ma J."/>
        </authorList>
    </citation>
    <scope>NUCLEOTIDE SEQUENCE [LARGE SCALE GENOMIC DNA]</scope>
    <source>
        <strain evidence="7">CCUG 56608</strain>
    </source>
</reference>
<dbReference type="NCBIfam" id="NF006130">
    <property type="entry name" value="PRK08274.1"/>
    <property type="match status" value="1"/>
</dbReference>
<organism evidence="6 7">
    <name type="scientific">Oceanobacillus locisalsi</name>
    <dbReference type="NCBI Taxonomy" id="546107"/>
    <lineage>
        <taxon>Bacteria</taxon>
        <taxon>Bacillati</taxon>
        <taxon>Bacillota</taxon>
        <taxon>Bacilli</taxon>
        <taxon>Bacillales</taxon>
        <taxon>Bacillaceae</taxon>
        <taxon>Oceanobacillus</taxon>
    </lineage>
</organism>
<sequence>MNKNENQKFDVVVVGTGNAALCSAVAAKENGMNVLILERGPKEKRGGNSFFTDGAIRFAYQDKHALKPILSHLTSEDFAKISMPEYQEADFHQDIISVTEGKSDPELSKQLVEKSYETIQWMKQQGVAFELNENQSFDNNGVQQFWGGLPVKTYRKGIGLVEALFQKLESLGVEIRYDARAVQLETANNKVSGVIVEENGVRKEIQAKSVVLACGGFEANKEKRMKYLGKEWGEAIVRGSEFNTGDGLDMAMKAGAQPYGDWSSCHAHTTDFQAPKVGDYKKPGDIYKKSSYPLGLIVNANGERFVDEGADFRNYTYAKYGKETLRQPKQKAFQLFDEQVRPLLRAEYHLEEATCIKANSIEELAEKMGVDKNKFLETVRDYNDAVQGGEYNPAIKDGKGTKGITPPKSNWALSFQKAPFYAYPVTCGITFTFGGIQASKYSEVLDENQKPIPGLFAAGEMIGGLFYGNYPGGSGLMSGAVFGKLAGESAASYVQQFAKAISE</sequence>
<evidence type="ECO:0000256" key="3">
    <source>
        <dbReference type="ARBA" id="ARBA00022827"/>
    </source>
</evidence>
<evidence type="ECO:0000256" key="4">
    <source>
        <dbReference type="ARBA" id="ARBA00023002"/>
    </source>
</evidence>
<dbReference type="Gene3D" id="3.90.700.10">
    <property type="entry name" value="Succinate dehydrogenase/fumarate reductase flavoprotein, catalytic domain"/>
    <property type="match status" value="1"/>
</dbReference>
<evidence type="ECO:0000313" key="7">
    <source>
        <dbReference type="Proteomes" id="UP001597041"/>
    </source>
</evidence>
<keyword evidence="2" id="KW-0285">Flavoprotein</keyword>
<evidence type="ECO:0000256" key="1">
    <source>
        <dbReference type="ARBA" id="ARBA00001974"/>
    </source>
</evidence>
<dbReference type="PANTHER" id="PTHR43400:SF7">
    <property type="entry name" value="FAD-DEPENDENT OXIDOREDUCTASE 2 FAD BINDING DOMAIN-CONTAINING PROTEIN"/>
    <property type="match status" value="1"/>
</dbReference>
<keyword evidence="4" id="KW-0560">Oxidoreductase</keyword>
<keyword evidence="3" id="KW-0274">FAD</keyword>
<dbReference type="InterPro" id="IPR050315">
    <property type="entry name" value="FAD-oxidoreductase_2"/>
</dbReference>